<evidence type="ECO:0000313" key="3">
    <source>
        <dbReference type="EMBL" id="NIH66020.1"/>
    </source>
</evidence>
<dbReference type="InterPro" id="IPR036237">
    <property type="entry name" value="Xyl_isomerase-like_sf"/>
</dbReference>
<evidence type="ECO:0000313" key="2">
    <source>
        <dbReference type="EMBL" id="GGL68969.1"/>
    </source>
</evidence>
<keyword evidence="3" id="KW-0808">Transferase</keyword>
<dbReference type="EMBL" id="BMMI01000004">
    <property type="protein sequence ID" value="GGL68969.1"/>
    <property type="molecule type" value="Genomic_DNA"/>
</dbReference>
<proteinExistence type="predicted"/>
<reference evidence="3 4" key="3">
    <citation type="submission" date="2020-02" db="EMBL/GenBank/DDBJ databases">
        <title>Sequencing the genomes of 1000 actinobacteria strains.</title>
        <authorList>
            <person name="Klenk H.-P."/>
        </authorList>
    </citation>
    <scope>NUCLEOTIDE SEQUENCE [LARGE SCALE GENOMIC DNA]</scope>
    <source>
        <strain evidence="3 4">DSM 45201</strain>
    </source>
</reference>
<keyword evidence="3" id="KW-0687">Ribonucleoprotein</keyword>
<evidence type="ECO:0000313" key="5">
    <source>
        <dbReference type="Proteomes" id="UP000648663"/>
    </source>
</evidence>
<reference evidence="2" key="4">
    <citation type="submission" date="2024-05" db="EMBL/GenBank/DDBJ databases">
        <authorList>
            <person name="Sun Q."/>
            <person name="Zhou Y."/>
        </authorList>
    </citation>
    <scope>NUCLEOTIDE SEQUENCE</scope>
    <source>
        <strain evidence="2">CGMCC 4.5581</strain>
    </source>
</reference>
<dbReference type="InterPro" id="IPR013022">
    <property type="entry name" value="Xyl_isomerase-like_TIM-brl"/>
</dbReference>
<comment type="caution">
    <text evidence="3">The sequence shown here is derived from an EMBL/GenBank/DDBJ whole genome shotgun (WGS) entry which is preliminary data.</text>
</comment>
<dbReference type="PANTHER" id="PTHR12110:SF52">
    <property type="entry name" value="XYLOSE ISOMERASE"/>
    <property type="match status" value="1"/>
</dbReference>
<dbReference type="SUPFAM" id="SSF51658">
    <property type="entry name" value="Xylose isomerase-like"/>
    <property type="match status" value="1"/>
</dbReference>
<dbReference type="GO" id="GO:0005840">
    <property type="term" value="C:ribosome"/>
    <property type="evidence" value="ECO:0007669"/>
    <property type="project" value="UniProtKB-KW"/>
</dbReference>
<dbReference type="EMBL" id="JAAMPA010000001">
    <property type="protein sequence ID" value="NIH66020.1"/>
    <property type="molecule type" value="Genomic_DNA"/>
</dbReference>
<evidence type="ECO:0000313" key="4">
    <source>
        <dbReference type="Proteomes" id="UP000552836"/>
    </source>
</evidence>
<reference evidence="2" key="1">
    <citation type="journal article" date="2014" name="Int. J. Syst. Evol. Microbiol.">
        <title>Complete genome of a new Firmicutes species belonging to the dominant human colonic microbiota ('Ruminococcus bicirculans') reveals two chromosomes and a selective capacity to utilize plant glucans.</title>
        <authorList>
            <consortium name="NISC Comparative Sequencing Program"/>
            <person name="Wegmann U."/>
            <person name="Louis P."/>
            <person name="Goesmann A."/>
            <person name="Henrissat B."/>
            <person name="Duncan S.H."/>
            <person name="Flint H.J."/>
        </authorList>
    </citation>
    <scope>NUCLEOTIDE SEQUENCE</scope>
    <source>
        <strain evidence="2">CGMCC 4.5581</strain>
    </source>
</reference>
<keyword evidence="2" id="KW-0413">Isomerase</keyword>
<dbReference type="Proteomes" id="UP000552836">
    <property type="component" value="Unassembled WGS sequence"/>
</dbReference>
<dbReference type="GO" id="GO:0016740">
    <property type="term" value="F:transferase activity"/>
    <property type="evidence" value="ECO:0007669"/>
    <property type="project" value="UniProtKB-KW"/>
</dbReference>
<dbReference type="InterPro" id="IPR050312">
    <property type="entry name" value="IolE/XylAMocC-like"/>
</dbReference>
<reference evidence="5" key="2">
    <citation type="journal article" date="2019" name="Int. J. Syst. Evol. Microbiol.">
        <title>The Global Catalogue of Microorganisms (GCM) 10K type strain sequencing project: providing services to taxonomists for standard genome sequencing and annotation.</title>
        <authorList>
            <consortium name="The Broad Institute Genomics Platform"/>
            <consortium name="The Broad Institute Genome Sequencing Center for Infectious Disease"/>
            <person name="Wu L."/>
            <person name="Ma J."/>
        </authorList>
    </citation>
    <scope>NUCLEOTIDE SEQUENCE [LARGE SCALE GENOMIC DNA]</scope>
    <source>
        <strain evidence="5">CGMCC 4.5581</strain>
    </source>
</reference>
<sequence>MKLRYAYNTNGLTSHRLDDALSFLADTGYAGVALTLDVVHLDPFADDAFAQAERVRARCDALGLGVVVETGARFLLDPRVKHEPTLVNPTAEGRARRLAYLRLACDLAEVLQAEAVSFWAGVPQPGVGRDDAERWLVDGVRALVDSHGGRSYDLAVEPEPGMLVEDADDWARLAAEVPGLTLALDTGHCVVSGRYAPEEAVTAFAGQLGTVAVEGMRRGVHDHLPLDEGDVDLPAVLGALRDTGYDRLVTLELSRDGHRAHHMVPRSIELLRKAES</sequence>
<dbReference type="RefSeq" id="WP_166753674.1">
    <property type="nucleotide sequence ID" value="NZ_BAABJU010000014.1"/>
</dbReference>
<accession>A0A846LUB3</accession>
<feature type="domain" description="Xylose isomerase-like TIM barrel" evidence="1">
    <location>
        <begin position="23"/>
        <end position="273"/>
    </location>
</feature>
<dbReference type="Gene3D" id="3.20.20.150">
    <property type="entry name" value="Divalent-metal-dependent TIM barrel enzymes"/>
    <property type="match status" value="1"/>
</dbReference>
<dbReference type="Pfam" id="PF01261">
    <property type="entry name" value="AP_endonuc_2"/>
    <property type="match status" value="1"/>
</dbReference>
<gene>
    <name evidence="3" type="ORF">FB380_000466</name>
    <name evidence="2" type="ORF">GCM10011589_26600</name>
</gene>
<evidence type="ECO:0000259" key="1">
    <source>
        <dbReference type="Pfam" id="PF01261"/>
    </source>
</evidence>
<keyword evidence="3" id="KW-0689">Ribosomal protein</keyword>
<dbReference type="GO" id="GO:0016853">
    <property type="term" value="F:isomerase activity"/>
    <property type="evidence" value="ECO:0007669"/>
    <property type="project" value="UniProtKB-KW"/>
</dbReference>
<name>A0A846LUB3_9ACTN</name>
<dbReference type="Proteomes" id="UP000648663">
    <property type="component" value="Unassembled WGS sequence"/>
</dbReference>
<dbReference type="PANTHER" id="PTHR12110">
    <property type="entry name" value="HYDROXYPYRUVATE ISOMERASE"/>
    <property type="match status" value="1"/>
</dbReference>
<keyword evidence="5" id="KW-1185">Reference proteome</keyword>
<organism evidence="3 4">
    <name type="scientific">Modestobacter marinus</name>
    <dbReference type="NCBI Taxonomy" id="477641"/>
    <lineage>
        <taxon>Bacteria</taxon>
        <taxon>Bacillati</taxon>
        <taxon>Actinomycetota</taxon>
        <taxon>Actinomycetes</taxon>
        <taxon>Geodermatophilales</taxon>
        <taxon>Geodermatophilaceae</taxon>
        <taxon>Modestobacter</taxon>
    </lineage>
</organism>
<protein>
    <submittedName>
        <fullName evidence="3">Ribosomal protein S12 methylthiotransferase accessory factor</fullName>
    </submittedName>
    <submittedName>
        <fullName evidence="2">Xylose isomerase</fullName>
    </submittedName>
</protein>
<dbReference type="AlphaFoldDB" id="A0A846LUB3"/>